<evidence type="ECO:0000313" key="1">
    <source>
        <dbReference type="EMBL" id="OPX44954.1"/>
    </source>
</evidence>
<name>A0A1V4SMA4_RUMHU</name>
<dbReference type="EMBL" id="MZGX01000006">
    <property type="protein sequence ID" value="OPX44954.1"/>
    <property type="molecule type" value="Genomic_DNA"/>
</dbReference>
<reference evidence="1 2" key="1">
    <citation type="submission" date="2017-03" db="EMBL/GenBank/DDBJ databases">
        <title>Genome sequence of Clostridium hungatei DSM 14427.</title>
        <authorList>
            <person name="Poehlein A."/>
            <person name="Daniel R."/>
        </authorList>
    </citation>
    <scope>NUCLEOTIDE SEQUENCE [LARGE SCALE GENOMIC DNA]</scope>
    <source>
        <strain evidence="1 2">DSM 14427</strain>
    </source>
</reference>
<protein>
    <submittedName>
        <fullName evidence="1">Uncharacterized protein</fullName>
    </submittedName>
</protein>
<dbReference type="STRING" id="48256.CLHUN_11860"/>
<dbReference type="Proteomes" id="UP000191554">
    <property type="component" value="Unassembled WGS sequence"/>
</dbReference>
<comment type="caution">
    <text evidence="1">The sequence shown here is derived from an EMBL/GenBank/DDBJ whole genome shotgun (WGS) entry which is preliminary data.</text>
</comment>
<accession>A0A1V4SMA4</accession>
<dbReference type="PANTHER" id="PTHR39961">
    <property type="entry name" value="HYPOTHETICAL CYTOSOLIC PROTEIN"/>
    <property type="match status" value="1"/>
</dbReference>
<organism evidence="1 2">
    <name type="scientific">Ruminiclostridium hungatei</name>
    <name type="common">Clostridium hungatei</name>
    <dbReference type="NCBI Taxonomy" id="48256"/>
    <lineage>
        <taxon>Bacteria</taxon>
        <taxon>Bacillati</taxon>
        <taxon>Bacillota</taxon>
        <taxon>Clostridia</taxon>
        <taxon>Eubacteriales</taxon>
        <taxon>Oscillospiraceae</taxon>
        <taxon>Ruminiclostridium</taxon>
    </lineage>
</organism>
<dbReference type="PANTHER" id="PTHR39961:SF1">
    <property type="entry name" value="DUF458 DOMAIN-CONTAINING PROTEIN"/>
    <property type="match status" value="1"/>
</dbReference>
<dbReference type="AlphaFoldDB" id="A0A1V4SMA4"/>
<sequence length="171" mass="19770">MKFFNSVQKNMSFADVVASIRYFIKMNPDCKYRLAVGTDSQTKGKFTCFATGIYIHREGSGAWGCISKRIQNRRYISLREKISKETQLTYEFANMLNTELMSSLYDFVARYENFDCRLEAHIDVGTKGETRRLIREMVGYFEGMGIDTKIKPEAFVASSYANRHSRDVRVS</sequence>
<dbReference type="InterPro" id="IPR007405">
    <property type="entry name" value="Phage_KVP40_Orf299"/>
</dbReference>
<dbReference type="Pfam" id="PF04308">
    <property type="entry name" value="RNaseH_like"/>
    <property type="match status" value="1"/>
</dbReference>
<keyword evidence="2" id="KW-1185">Reference proteome</keyword>
<gene>
    <name evidence="1" type="ORF">CLHUN_11860</name>
</gene>
<dbReference type="OrthoDB" id="37369at2"/>
<evidence type="ECO:0000313" key="2">
    <source>
        <dbReference type="Proteomes" id="UP000191554"/>
    </source>
</evidence>
<proteinExistence type="predicted"/>
<dbReference type="RefSeq" id="WP_080063639.1">
    <property type="nucleotide sequence ID" value="NZ_MZGX01000006.1"/>
</dbReference>